<keyword evidence="2" id="KW-1185">Reference proteome</keyword>
<protein>
    <submittedName>
        <fullName evidence="1">Uncharacterized protein</fullName>
    </submittedName>
</protein>
<evidence type="ECO:0000313" key="2">
    <source>
        <dbReference type="Proteomes" id="UP000076761"/>
    </source>
</evidence>
<dbReference type="InParanoid" id="A0A165QT58"/>
<sequence length="208" mass="23008">MSTRIERRRWWRLCYILHHRPGNLRCMWGILRLVGHSCVLAGHGPPSTVNCHPSAPTSTASFASSTMVSSPMPRNSDLFCGRGATSSSDWHCYEIYLTWIIKPLTLKLLVPPEAVHEVPLSPCDMPARAVRTRLAALARELPEIPPCSAIPAHSDVPSQFPDAKPALHKQQTRGLFAGLAAEQLVQRSLAGWTTLTIVFRQTKGQTAR</sequence>
<name>A0A165QT58_9AGAM</name>
<reference evidence="1 2" key="1">
    <citation type="journal article" date="2016" name="Mol. Biol. Evol.">
        <title>Comparative Genomics of Early-Diverging Mushroom-Forming Fungi Provides Insights into the Origins of Lignocellulose Decay Capabilities.</title>
        <authorList>
            <person name="Nagy L.G."/>
            <person name="Riley R."/>
            <person name="Tritt A."/>
            <person name="Adam C."/>
            <person name="Daum C."/>
            <person name="Floudas D."/>
            <person name="Sun H."/>
            <person name="Yadav J.S."/>
            <person name="Pangilinan J."/>
            <person name="Larsson K.H."/>
            <person name="Matsuura K."/>
            <person name="Barry K."/>
            <person name="Labutti K."/>
            <person name="Kuo R."/>
            <person name="Ohm R.A."/>
            <person name="Bhattacharya S.S."/>
            <person name="Shirouzu T."/>
            <person name="Yoshinaga Y."/>
            <person name="Martin F.M."/>
            <person name="Grigoriev I.V."/>
            <person name="Hibbett D.S."/>
        </authorList>
    </citation>
    <scope>NUCLEOTIDE SEQUENCE [LARGE SCALE GENOMIC DNA]</scope>
    <source>
        <strain evidence="1 2">HHB14362 ss-1</strain>
    </source>
</reference>
<gene>
    <name evidence="1" type="ORF">NEOLEDRAFT_622326</name>
</gene>
<dbReference type="EMBL" id="KV425591">
    <property type="protein sequence ID" value="KZT22843.1"/>
    <property type="molecule type" value="Genomic_DNA"/>
</dbReference>
<organism evidence="1 2">
    <name type="scientific">Neolentinus lepideus HHB14362 ss-1</name>
    <dbReference type="NCBI Taxonomy" id="1314782"/>
    <lineage>
        <taxon>Eukaryota</taxon>
        <taxon>Fungi</taxon>
        <taxon>Dikarya</taxon>
        <taxon>Basidiomycota</taxon>
        <taxon>Agaricomycotina</taxon>
        <taxon>Agaricomycetes</taxon>
        <taxon>Gloeophyllales</taxon>
        <taxon>Gloeophyllaceae</taxon>
        <taxon>Neolentinus</taxon>
    </lineage>
</organism>
<dbReference type="Proteomes" id="UP000076761">
    <property type="component" value="Unassembled WGS sequence"/>
</dbReference>
<accession>A0A165QT58</accession>
<evidence type="ECO:0000313" key="1">
    <source>
        <dbReference type="EMBL" id="KZT22843.1"/>
    </source>
</evidence>
<proteinExistence type="predicted"/>
<dbReference type="AlphaFoldDB" id="A0A165QT58"/>